<dbReference type="InterPro" id="IPR013740">
    <property type="entry name" value="Redoxin"/>
</dbReference>
<comment type="caution">
    <text evidence="7">The sequence shown here is derived from an EMBL/GenBank/DDBJ whole genome shotgun (WGS) entry which is preliminary data.</text>
</comment>
<feature type="transmembrane region" description="Helical" evidence="5">
    <location>
        <begin position="83"/>
        <end position="99"/>
    </location>
</feature>
<feature type="transmembrane region" description="Helical" evidence="5">
    <location>
        <begin position="12"/>
        <end position="31"/>
    </location>
</feature>
<evidence type="ECO:0000259" key="6">
    <source>
        <dbReference type="PROSITE" id="PS51352"/>
    </source>
</evidence>
<proteinExistence type="predicted"/>
<dbReference type="InterPro" id="IPR013766">
    <property type="entry name" value="Thioredoxin_domain"/>
</dbReference>
<dbReference type="GO" id="GO:0042158">
    <property type="term" value="P:lipoprotein biosynthetic process"/>
    <property type="evidence" value="ECO:0007669"/>
    <property type="project" value="InterPro"/>
</dbReference>
<protein>
    <submittedName>
        <fullName evidence="7">Redoxin</fullName>
    </submittedName>
</protein>
<keyword evidence="4" id="KW-0676">Redox-active center</keyword>
<evidence type="ECO:0000256" key="3">
    <source>
        <dbReference type="ARBA" id="ARBA00023157"/>
    </source>
</evidence>
<dbReference type="CDD" id="cd02966">
    <property type="entry name" value="TlpA_like_family"/>
    <property type="match status" value="1"/>
</dbReference>
<evidence type="ECO:0000256" key="1">
    <source>
        <dbReference type="ARBA" id="ARBA00004196"/>
    </source>
</evidence>
<keyword evidence="5" id="KW-1133">Transmembrane helix</keyword>
<evidence type="ECO:0000256" key="5">
    <source>
        <dbReference type="SAM" id="Phobius"/>
    </source>
</evidence>
<dbReference type="PROSITE" id="PS51352">
    <property type="entry name" value="THIOREDOXIN_2"/>
    <property type="match status" value="1"/>
</dbReference>
<keyword evidence="2" id="KW-0201">Cytochrome c-type biogenesis</keyword>
<dbReference type="Pfam" id="PF01790">
    <property type="entry name" value="LGT"/>
    <property type="match status" value="1"/>
</dbReference>
<keyword evidence="5" id="KW-0472">Membrane</keyword>
<evidence type="ECO:0000313" key="7">
    <source>
        <dbReference type="EMBL" id="RUO38504.1"/>
    </source>
</evidence>
<evidence type="ECO:0000256" key="2">
    <source>
        <dbReference type="ARBA" id="ARBA00022748"/>
    </source>
</evidence>
<dbReference type="OrthoDB" id="9799347at2"/>
<dbReference type="AlphaFoldDB" id="A0A432WXJ4"/>
<sequence>MSVSLGPFAMGMLQFIFILAVIITMVTAWLVGKRYKIAIGDSVFHVLAVGIIVARISFIVRYFELYTEAPWQIINIRDGGFDLWAGVVGGLLMAVWEVSRNRQIWQPLAITCLSGAIAYAAMSGYHEYRYGGELFVPNVQLETLDNRTVYLNREYLGKPMVVNLWATWCPPCVREMPLLEDAQAKWPDVAIVTVSQGDSKQQVLDFVAEQGLNLNDMLLDHNNRLSNEIGSFALPTTLFFNADGMLIDTHVGEFSPARLQQAIEQIRAE</sequence>
<comment type="subcellular location">
    <subcellularLocation>
        <location evidence="1">Cell envelope</location>
    </subcellularLocation>
</comment>
<evidence type="ECO:0000313" key="8">
    <source>
        <dbReference type="Proteomes" id="UP000286934"/>
    </source>
</evidence>
<dbReference type="InterPro" id="IPR050553">
    <property type="entry name" value="Thioredoxin_ResA/DsbE_sf"/>
</dbReference>
<accession>A0A432WXJ4</accession>
<dbReference type="InterPro" id="IPR001640">
    <property type="entry name" value="Lgt"/>
</dbReference>
<feature type="transmembrane region" description="Helical" evidence="5">
    <location>
        <begin position="43"/>
        <end position="63"/>
    </location>
</feature>
<organism evidence="7 8">
    <name type="scientific">Aliidiomarina shirensis</name>
    <dbReference type="NCBI Taxonomy" id="1048642"/>
    <lineage>
        <taxon>Bacteria</taxon>
        <taxon>Pseudomonadati</taxon>
        <taxon>Pseudomonadota</taxon>
        <taxon>Gammaproteobacteria</taxon>
        <taxon>Alteromonadales</taxon>
        <taxon>Idiomarinaceae</taxon>
        <taxon>Aliidiomarina</taxon>
    </lineage>
</organism>
<dbReference type="RefSeq" id="WP_126805722.1">
    <property type="nucleotide sequence ID" value="NZ_PIPP01000001.1"/>
</dbReference>
<feature type="domain" description="Thioredoxin" evidence="6">
    <location>
        <begin position="130"/>
        <end position="268"/>
    </location>
</feature>
<keyword evidence="3" id="KW-1015">Disulfide bond</keyword>
<keyword evidence="8" id="KW-1185">Reference proteome</keyword>
<dbReference type="PANTHER" id="PTHR42852:SF6">
    <property type="entry name" value="THIOL:DISULFIDE INTERCHANGE PROTEIN DSBE"/>
    <property type="match status" value="1"/>
</dbReference>
<gene>
    <name evidence="7" type="ORF">CWE13_02360</name>
</gene>
<reference evidence="8" key="1">
    <citation type="journal article" date="2018" name="Front. Microbiol.">
        <title>Genome-Based Analysis Reveals the Taxonomy and Diversity of the Family Idiomarinaceae.</title>
        <authorList>
            <person name="Liu Y."/>
            <person name="Lai Q."/>
            <person name="Shao Z."/>
        </authorList>
    </citation>
    <scope>NUCLEOTIDE SEQUENCE [LARGE SCALE GENOMIC DNA]</scope>
    <source>
        <strain evidence="8">AIS</strain>
    </source>
</reference>
<evidence type="ECO:0000256" key="4">
    <source>
        <dbReference type="ARBA" id="ARBA00023284"/>
    </source>
</evidence>
<dbReference type="Gene3D" id="3.40.30.10">
    <property type="entry name" value="Glutaredoxin"/>
    <property type="match status" value="1"/>
</dbReference>
<dbReference type="SUPFAM" id="SSF52833">
    <property type="entry name" value="Thioredoxin-like"/>
    <property type="match status" value="1"/>
</dbReference>
<dbReference type="PROSITE" id="PS00194">
    <property type="entry name" value="THIOREDOXIN_1"/>
    <property type="match status" value="1"/>
</dbReference>
<dbReference type="PANTHER" id="PTHR42852">
    <property type="entry name" value="THIOL:DISULFIDE INTERCHANGE PROTEIN DSBE"/>
    <property type="match status" value="1"/>
</dbReference>
<keyword evidence="5" id="KW-0812">Transmembrane</keyword>
<dbReference type="GO" id="GO:0017004">
    <property type="term" value="P:cytochrome complex assembly"/>
    <property type="evidence" value="ECO:0007669"/>
    <property type="project" value="UniProtKB-KW"/>
</dbReference>
<dbReference type="Proteomes" id="UP000286934">
    <property type="component" value="Unassembled WGS sequence"/>
</dbReference>
<dbReference type="GO" id="GO:0015036">
    <property type="term" value="F:disulfide oxidoreductase activity"/>
    <property type="evidence" value="ECO:0007669"/>
    <property type="project" value="UniProtKB-ARBA"/>
</dbReference>
<dbReference type="GO" id="GO:0008961">
    <property type="term" value="F:phosphatidylglycerol-prolipoprotein diacylglyceryl transferase activity"/>
    <property type="evidence" value="ECO:0007669"/>
    <property type="project" value="InterPro"/>
</dbReference>
<dbReference type="Pfam" id="PF08534">
    <property type="entry name" value="Redoxin"/>
    <property type="match status" value="1"/>
</dbReference>
<dbReference type="GO" id="GO:0005886">
    <property type="term" value="C:plasma membrane"/>
    <property type="evidence" value="ECO:0007669"/>
    <property type="project" value="InterPro"/>
</dbReference>
<dbReference type="GO" id="GO:0030313">
    <property type="term" value="C:cell envelope"/>
    <property type="evidence" value="ECO:0007669"/>
    <property type="project" value="UniProtKB-SubCell"/>
</dbReference>
<name>A0A432WXJ4_9GAMM</name>
<dbReference type="EMBL" id="PIPP01000001">
    <property type="protein sequence ID" value="RUO38504.1"/>
    <property type="molecule type" value="Genomic_DNA"/>
</dbReference>
<dbReference type="InterPro" id="IPR017937">
    <property type="entry name" value="Thioredoxin_CS"/>
</dbReference>
<dbReference type="InterPro" id="IPR036249">
    <property type="entry name" value="Thioredoxin-like_sf"/>
</dbReference>